<dbReference type="STRING" id="108003.B1C78_15310"/>
<dbReference type="OrthoDB" id="3536934at2"/>
<dbReference type="EMBL" id="MVBK01000105">
    <property type="protein sequence ID" value="OOG22309.1"/>
    <property type="molecule type" value="Genomic_DNA"/>
</dbReference>
<dbReference type="Pfam" id="PF20349">
    <property type="entry name" value="DUF6644"/>
    <property type="match status" value="1"/>
</dbReference>
<reference evidence="3 4" key="1">
    <citation type="submission" date="2017-02" db="EMBL/GenBank/DDBJ databases">
        <title>Genomic diversity within the haloalkaliphilic genus Thioalkalivibrio.</title>
        <authorList>
            <person name="Ahn A.-C."/>
            <person name="Meier-Kolthoff J."/>
            <person name="Overmars L."/>
            <person name="Richter M."/>
            <person name="Woyke T."/>
            <person name="Sorokin D.Y."/>
            <person name="Muyzer G."/>
        </authorList>
    </citation>
    <scope>NUCLEOTIDE SEQUENCE [LARGE SCALE GENOMIC DNA]</scope>
    <source>
        <strain evidence="3 4">ALJD</strain>
    </source>
</reference>
<sequence>MEGHAEHAPVALVWLEDSGLGRLMRESLWLYPSVEILHILGFAMLLVSVLLFDLRVLGRHDHLAVDDLGRFLLPAAWIGMGMAAITGFMLLATQAVDIGMQPVFWIKMGLVVAAGINALVFHRWCLRHLYRWNRLTRAPWRARLVALVSVSAWLGVLVSGRLIAYL</sequence>
<evidence type="ECO:0000313" key="4">
    <source>
        <dbReference type="Proteomes" id="UP000189462"/>
    </source>
</evidence>
<comment type="caution">
    <text evidence="3">The sequence shown here is derived from an EMBL/GenBank/DDBJ whole genome shotgun (WGS) entry which is preliminary data.</text>
</comment>
<dbReference type="AlphaFoldDB" id="A0A1V3NB36"/>
<name>A0A1V3NB36_9GAMM</name>
<feature type="transmembrane region" description="Helical" evidence="1">
    <location>
        <begin position="144"/>
        <end position="164"/>
    </location>
</feature>
<feature type="transmembrane region" description="Helical" evidence="1">
    <location>
        <begin position="71"/>
        <end position="92"/>
    </location>
</feature>
<proteinExistence type="predicted"/>
<keyword evidence="1" id="KW-0812">Transmembrane</keyword>
<gene>
    <name evidence="3" type="ORF">B1C78_15310</name>
</gene>
<organism evidence="3 4">
    <name type="scientific">Thioalkalivibrio denitrificans</name>
    <dbReference type="NCBI Taxonomy" id="108003"/>
    <lineage>
        <taxon>Bacteria</taxon>
        <taxon>Pseudomonadati</taxon>
        <taxon>Pseudomonadota</taxon>
        <taxon>Gammaproteobacteria</taxon>
        <taxon>Chromatiales</taxon>
        <taxon>Ectothiorhodospiraceae</taxon>
        <taxon>Thioalkalivibrio</taxon>
    </lineage>
</organism>
<keyword evidence="1" id="KW-1133">Transmembrane helix</keyword>
<evidence type="ECO:0000259" key="2">
    <source>
        <dbReference type="Pfam" id="PF20349"/>
    </source>
</evidence>
<keyword evidence="1" id="KW-0472">Membrane</keyword>
<evidence type="ECO:0000256" key="1">
    <source>
        <dbReference type="SAM" id="Phobius"/>
    </source>
</evidence>
<dbReference type="InterPro" id="IPR046586">
    <property type="entry name" value="DUF6644"/>
</dbReference>
<feature type="transmembrane region" description="Helical" evidence="1">
    <location>
        <begin position="104"/>
        <end position="124"/>
    </location>
</feature>
<accession>A0A1V3NB36</accession>
<feature type="transmembrane region" description="Helical" evidence="1">
    <location>
        <begin position="29"/>
        <end position="51"/>
    </location>
</feature>
<dbReference type="RefSeq" id="WP_077280026.1">
    <property type="nucleotide sequence ID" value="NZ_MVBK01000105.1"/>
</dbReference>
<evidence type="ECO:0000313" key="3">
    <source>
        <dbReference type="EMBL" id="OOG22309.1"/>
    </source>
</evidence>
<protein>
    <recommendedName>
        <fullName evidence="2">DUF6644 domain-containing protein</fullName>
    </recommendedName>
</protein>
<keyword evidence="4" id="KW-1185">Reference proteome</keyword>
<feature type="domain" description="DUF6644" evidence="2">
    <location>
        <begin position="14"/>
        <end position="165"/>
    </location>
</feature>
<dbReference type="Proteomes" id="UP000189462">
    <property type="component" value="Unassembled WGS sequence"/>
</dbReference>